<name>A0ABS7C907_9BACL</name>
<feature type="domain" description="EfeO-type cupredoxin-like" evidence="1">
    <location>
        <begin position="68"/>
        <end position="138"/>
    </location>
</feature>
<protein>
    <submittedName>
        <fullName evidence="2">Cupredoxin domain-containing protein</fullName>
    </submittedName>
</protein>
<dbReference type="InterPro" id="IPR008972">
    <property type="entry name" value="Cupredoxin"/>
</dbReference>
<reference evidence="2 3" key="1">
    <citation type="submission" date="2021-07" db="EMBL/GenBank/DDBJ databases">
        <title>Paenibacillus radiodurans sp. nov., isolated from the southeastern edge of Tengger Desert.</title>
        <authorList>
            <person name="Zhang G."/>
        </authorList>
    </citation>
    <scope>NUCLEOTIDE SEQUENCE [LARGE SCALE GENOMIC DNA]</scope>
    <source>
        <strain evidence="2 3">CCM 7311</strain>
    </source>
</reference>
<evidence type="ECO:0000313" key="2">
    <source>
        <dbReference type="EMBL" id="MBW7457363.1"/>
    </source>
</evidence>
<dbReference type="RefSeq" id="WP_210038308.1">
    <property type="nucleotide sequence ID" value="NZ_JBHLVU010000022.1"/>
</dbReference>
<dbReference type="SUPFAM" id="SSF49503">
    <property type="entry name" value="Cupredoxins"/>
    <property type="match status" value="1"/>
</dbReference>
<keyword evidence="3" id="KW-1185">Reference proteome</keyword>
<dbReference type="Pfam" id="PF13473">
    <property type="entry name" value="Cupredoxin_1"/>
    <property type="match status" value="1"/>
</dbReference>
<proteinExistence type="predicted"/>
<sequence length="148" mass="16135">MSKIYVVSKKQIRLFAVLLLVLFIAAACLKWNQSRAALAAQPEPRVFELVTGEFESTTGEGKKIEVYRWDPGTIIVNKGDHVELRITGINGASHPFVIEGLGIKGEVTQGKTTVVRFAAEAKGTYPIICLTHTTLVHGGPMVGYIVIQ</sequence>
<dbReference type="Gene3D" id="2.60.40.420">
    <property type="entry name" value="Cupredoxins - blue copper proteins"/>
    <property type="match status" value="1"/>
</dbReference>
<dbReference type="EMBL" id="JAHZIK010000827">
    <property type="protein sequence ID" value="MBW7457363.1"/>
    <property type="molecule type" value="Genomic_DNA"/>
</dbReference>
<organism evidence="2 3">
    <name type="scientific">Paenibacillus sepulcri</name>
    <dbReference type="NCBI Taxonomy" id="359917"/>
    <lineage>
        <taxon>Bacteria</taxon>
        <taxon>Bacillati</taxon>
        <taxon>Bacillota</taxon>
        <taxon>Bacilli</taxon>
        <taxon>Bacillales</taxon>
        <taxon>Paenibacillaceae</taxon>
        <taxon>Paenibacillus</taxon>
    </lineage>
</organism>
<gene>
    <name evidence="2" type="ORF">K0U00_25300</name>
</gene>
<dbReference type="PROSITE" id="PS51257">
    <property type="entry name" value="PROKAR_LIPOPROTEIN"/>
    <property type="match status" value="1"/>
</dbReference>
<evidence type="ECO:0000313" key="3">
    <source>
        <dbReference type="Proteomes" id="UP001519887"/>
    </source>
</evidence>
<accession>A0ABS7C907</accession>
<dbReference type="InterPro" id="IPR028096">
    <property type="entry name" value="EfeO_Cupredoxin"/>
</dbReference>
<evidence type="ECO:0000259" key="1">
    <source>
        <dbReference type="Pfam" id="PF13473"/>
    </source>
</evidence>
<comment type="caution">
    <text evidence="2">The sequence shown here is derived from an EMBL/GenBank/DDBJ whole genome shotgun (WGS) entry which is preliminary data.</text>
</comment>
<dbReference type="Proteomes" id="UP001519887">
    <property type="component" value="Unassembled WGS sequence"/>
</dbReference>